<dbReference type="AlphaFoldDB" id="A0AAV1RWZ5"/>
<protein>
    <submittedName>
        <fullName evidence="1">Uncharacterized protein</fullName>
    </submittedName>
</protein>
<dbReference type="Proteomes" id="UP001314170">
    <property type="component" value="Unassembled WGS sequence"/>
</dbReference>
<evidence type="ECO:0000313" key="1">
    <source>
        <dbReference type="EMBL" id="CAK7340052.1"/>
    </source>
</evidence>
<reference evidence="1 2" key="1">
    <citation type="submission" date="2024-01" db="EMBL/GenBank/DDBJ databases">
        <authorList>
            <person name="Waweru B."/>
        </authorList>
    </citation>
    <scope>NUCLEOTIDE SEQUENCE [LARGE SCALE GENOMIC DNA]</scope>
</reference>
<sequence>MACTNLERATRSAELPREEMEKIWNYFCAHYAACPTSAGYIYIEGFIKRRSG</sequence>
<evidence type="ECO:0000313" key="2">
    <source>
        <dbReference type="Proteomes" id="UP001314170"/>
    </source>
</evidence>
<comment type="caution">
    <text evidence="1">The sequence shown here is derived from an EMBL/GenBank/DDBJ whole genome shotgun (WGS) entry which is preliminary data.</text>
</comment>
<keyword evidence="2" id="KW-1185">Reference proteome</keyword>
<accession>A0AAV1RWZ5</accession>
<gene>
    <name evidence="1" type="ORF">DCAF_LOCUS15132</name>
</gene>
<organism evidence="1 2">
    <name type="scientific">Dovyalis caffra</name>
    <dbReference type="NCBI Taxonomy" id="77055"/>
    <lineage>
        <taxon>Eukaryota</taxon>
        <taxon>Viridiplantae</taxon>
        <taxon>Streptophyta</taxon>
        <taxon>Embryophyta</taxon>
        <taxon>Tracheophyta</taxon>
        <taxon>Spermatophyta</taxon>
        <taxon>Magnoliopsida</taxon>
        <taxon>eudicotyledons</taxon>
        <taxon>Gunneridae</taxon>
        <taxon>Pentapetalae</taxon>
        <taxon>rosids</taxon>
        <taxon>fabids</taxon>
        <taxon>Malpighiales</taxon>
        <taxon>Salicaceae</taxon>
        <taxon>Flacourtieae</taxon>
        <taxon>Dovyalis</taxon>
    </lineage>
</organism>
<dbReference type="EMBL" id="CAWUPB010001159">
    <property type="protein sequence ID" value="CAK7340052.1"/>
    <property type="molecule type" value="Genomic_DNA"/>
</dbReference>
<name>A0AAV1RWZ5_9ROSI</name>
<proteinExistence type="predicted"/>